<dbReference type="Pfam" id="PF01272">
    <property type="entry name" value="GreA_GreB"/>
    <property type="match status" value="1"/>
</dbReference>
<evidence type="ECO:0000256" key="2">
    <source>
        <dbReference type="ARBA" id="ARBA00013729"/>
    </source>
</evidence>
<dbReference type="GO" id="GO:0006354">
    <property type="term" value="P:DNA-templated transcription elongation"/>
    <property type="evidence" value="ECO:0007669"/>
    <property type="project" value="TreeGrafter"/>
</dbReference>
<sequence>MALGLSEKSMQSIPMTVRGAKLLRDELNELKTVTRPKIVSDIADAREHGDLKENAEYHAAREQQGFCEGRIQEIEAKLSNMQMIDVTKMPNTGKVIFGTTVTIVNVETDAEVKYQIVGDDEADIKSNLISVNSPIARGLIGKQADDAVIIKTPKGDVEYEIIEVEYI</sequence>
<dbReference type="FunFam" id="3.10.50.30:FF:000001">
    <property type="entry name" value="Transcription elongation factor GreA"/>
    <property type="match status" value="1"/>
</dbReference>
<keyword evidence="12" id="KW-0648">Protein biosynthesis</keyword>
<dbReference type="InterPro" id="IPR001437">
    <property type="entry name" value="Tscrpt_elong_fac_GreA/B_C"/>
</dbReference>
<evidence type="ECO:0000256" key="6">
    <source>
        <dbReference type="ARBA" id="ARBA00024916"/>
    </source>
</evidence>
<dbReference type="InterPro" id="IPR036953">
    <property type="entry name" value="GreA/GreB_C_sf"/>
</dbReference>
<feature type="domain" description="Transcription elongation factor GreA/GreB N-terminal" evidence="11">
    <location>
        <begin position="13"/>
        <end position="82"/>
    </location>
</feature>
<comment type="function">
    <text evidence="6 8 9">Necessary for efficient RNA polymerase transcription elongation past template-encoded arresting sites. The arresting sites in DNA have the property of trapping a certain fraction of elongating RNA polymerases that pass through, resulting in locked ternary complexes. Cleavage of the nascent transcript by cleavage factors such as GreA or GreB allows the resumption of elongation from the new 3'terminus. GreA releases sequences of 2 to 3 nucleotides.</text>
</comment>
<reference evidence="12" key="2">
    <citation type="submission" date="2023-01" db="EMBL/GenBank/DDBJ databases">
        <title>Draft genome sequence of Pseudoalteromonas tetraodonis strain NBRC 103034.</title>
        <authorList>
            <person name="Sun Q."/>
            <person name="Mori K."/>
        </authorList>
    </citation>
    <scope>NUCLEOTIDE SEQUENCE</scope>
    <source>
        <strain evidence="12">NBRC 103034</strain>
    </source>
</reference>
<dbReference type="EMBL" id="BSNE01000012">
    <property type="protein sequence ID" value="GLQ03198.1"/>
    <property type="molecule type" value="Genomic_DNA"/>
</dbReference>
<organism evidence="12 13">
    <name type="scientific">Pseudoalteromonas tetraodonis GFC</name>
    <dbReference type="NCBI Taxonomy" id="1315271"/>
    <lineage>
        <taxon>Bacteria</taxon>
        <taxon>Pseudomonadati</taxon>
        <taxon>Pseudomonadota</taxon>
        <taxon>Gammaproteobacteria</taxon>
        <taxon>Alteromonadales</taxon>
        <taxon>Pseudoalteromonadaceae</taxon>
        <taxon>Pseudoalteromonas</taxon>
    </lineage>
</organism>
<name>A0AA37W541_9GAMM</name>
<dbReference type="InterPro" id="IPR006359">
    <property type="entry name" value="Tscrpt_elong_fac_GreA"/>
</dbReference>
<dbReference type="InterPro" id="IPR018151">
    <property type="entry name" value="TF_GreA/GreB_CS"/>
</dbReference>
<dbReference type="Gene3D" id="1.10.287.180">
    <property type="entry name" value="Transcription elongation factor, GreA/GreB, N-terminal domain"/>
    <property type="match status" value="1"/>
</dbReference>
<comment type="similarity">
    <text evidence="1 8 9">Belongs to the GreA/GreB family.</text>
</comment>
<gene>
    <name evidence="8 12" type="primary">greA</name>
    <name evidence="12" type="ORF">GCM10007914_20790</name>
</gene>
<dbReference type="Pfam" id="PF03449">
    <property type="entry name" value="GreA_GreB_N"/>
    <property type="match status" value="1"/>
</dbReference>
<dbReference type="NCBIfam" id="NF001263">
    <property type="entry name" value="PRK00226.1-4"/>
    <property type="match status" value="1"/>
</dbReference>
<keyword evidence="12" id="KW-0251">Elongation factor</keyword>
<keyword evidence="5 8" id="KW-0804">Transcription</keyword>
<dbReference type="NCBIfam" id="NF001261">
    <property type="entry name" value="PRK00226.1-2"/>
    <property type="match status" value="1"/>
</dbReference>
<dbReference type="PANTHER" id="PTHR30437">
    <property type="entry name" value="TRANSCRIPTION ELONGATION FACTOR GREA"/>
    <property type="match status" value="1"/>
</dbReference>
<evidence type="ECO:0000256" key="1">
    <source>
        <dbReference type="ARBA" id="ARBA00008213"/>
    </source>
</evidence>
<evidence type="ECO:0000256" key="5">
    <source>
        <dbReference type="ARBA" id="ARBA00023163"/>
    </source>
</evidence>
<accession>A0AA37W541</accession>
<evidence type="ECO:0000313" key="12">
    <source>
        <dbReference type="EMBL" id="GLQ03198.1"/>
    </source>
</evidence>
<evidence type="ECO:0000256" key="4">
    <source>
        <dbReference type="ARBA" id="ARBA00023125"/>
    </source>
</evidence>
<dbReference type="SUPFAM" id="SSF46557">
    <property type="entry name" value="GreA transcript cleavage protein, N-terminal domain"/>
    <property type="match status" value="1"/>
</dbReference>
<dbReference type="InterPro" id="IPR036805">
    <property type="entry name" value="Tscrpt_elong_fac_GreA/B_N_sf"/>
</dbReference>
<evidence type="ECO:0000256" key="7">
    <source>
        <dbReference type="ARBA" id="ARBA00030776"/>
    </source>
</evidence>
<evidence type="ECO:0000313" key="13">
    <source>
        <dbReference type="Proteomes" id="UP001161408"/>
    </source>
</evidence>
<comment type="caution">
    <text evidence="12">The sequence shown here is derived from an EMBL/GenBank/DDBJ whole genome shotgun (WGS) entry which is preliminary data.</text>
</comment>
<dbReference type="HAMAP" id="MF_00105">
    <property type="entry name" value="GreA_GreB"/>
    <property type="match status" value="1"/>
</dbReference>
<dbReference type="PIRSF" id="PIRSF006092">
    <property type="entry name" value="GreA_GreB"/>
    <property type="match status" value="1"/>
</dbReference>
<proteinExistence type="inferred from homology"/>
<dbReference type="InterPro" id="IPR028624">
    <property type="entry name" value="Tscrpt_elong_fac_GreA/B"/>
</dbReference>
<dbReference type="NCBIfam" id="NF001264">
    <property type="entry name" value="PRK00226.1-5"/>
    <property type="match status" value="1"/>
</dbReference>
<evidence type="ECO:0000256" key="3">
    <source>
        <dbReference type="ARBA" id="ARBA00023015"/>
    </source>
</evidence>
<keyword evidence="13" id="KW-1185">Reference proteome</keyword>
<dbReference type="Gene3D" id="3.10.50.30">
    <property type="entry name" value="Transcription elongation factor, GreA/GreB, C-terminal domain"/>
    <property type="match status" value="1"/>
</dbReference>
<dbReference type="PANTHER" id="PTHR30437:SF4">
    <property type="entry name" value="TRANSCRIPTION ELONGATION FACTOR GREA"/>
    <property type="match status" value="1"/>
</dbReference>
<dbReference type="GO" id="GO:0070063">
    <property type="term" value="F:RNA polymerase binding"/>
    <property type="evidence" value="ECO:0007669"/>
    <property type="project" value="InterPro"/>
</dbReference>
<dbReference type="PROSITE" id="PS00830">
    <property type="entry name" value="GREAB_2"/>
    <property type="match status" value="1"/>
</dbReference>
<protein>
    <recommendedName>
        <fullName evidence="2 8">Transcription elongation factor GreA</fullName>
    </recommendedName>
    <alternativeName>
        <fullName evidence="7 8">Transcript cleavage factor GreA</fullName>
    </alternativeName>
</protein>
<dbReference type="AlphaFoldDB" id="A0AA37W541"/>
<feature type="domain" description="Transcription elongation factor GreA/GreB C-terminal" evidence="10">
    <location>
        <begin position="92"/>
        <end position="166"/>
    </location>
</feature>
<dbReference type="InterPro" id="IPR022691">
    <property type="entry name" value="Tscrpt_elong_fac_GreA/B_N"/>
</dbReference>
<evidence type="ECO:0000256" key="9">
    <source>
        <dbReference type="RuleBase" id="RU000556"/>
    </source>
</evidence>
<keyword evidence="3 8" id="KW-0805">Transcription regulation</keyword>
<dbReference type="FunFam" id="1.10.287.180:FF:000001">
    <property type="entry name" value="Transcription elongation factor GreA"/>
    <property type="match status" value="1"/>
</dbReference>
<dbReference type="GO" id="GO:0003677">
    <property type="term" value="F:DNA binding"/>
    <property type="evidence" value="ECO:0007669"/>
    <property type="project" value="UniProtKB-UniRule"/>
</dbReference>
<evidence type="ECO:0000259" key="10">
    <source>
        <dbReference type="Pfam" id="PF01272"/>
    </source>
</evidence>
<reference evidence="12" key="1">
    <citation type="journal article" date="2014" name="Int. J. Syst. Evol. Microbiol.">
        <title>Complete genome sequence of Corynebacterium casei LMG S-19264T (=DSM 44701T), isolated from a smear-ripened cheese.</title>
        <authorList>
            <consortium name="US DOE Joint Genome Institute (JGI-PGF)"/>
            <person name="Walter F."/>
            <person name="Albersmeier A."/>
            <person name="Kalinowski J."/>
            <person name="Ruckert C."/>
        </authorList>
    </citation>
    <scope>NUCLEOTIDE SEQUENCE</scope>
    <source>
        <strain evidence="12">NBRC 103034</strain>
    </source>
</reference>
<dbReference type="Proteomes" id="UP001161408">
    <property type="component" value="Unassembled WGS sequence"/>
</dbReference>
<dbReference type="InterPro" id="IPR023459">
    <property type="entry name" value="Tscrpt_elong_fac_GreA/B_fam"/>
</dbReference>
<dbReference type="GO" id="GO:0003746">
    <property type="term" value="F:translation elongation factor activity"/>
    <property type="evidence" value="ECO:0007669"/>
    <property type="project" value="UniProtKB-KW"/>
</dbReference>
<dbReference type="NCBIfam" id="TIGR01462">
    <property type="entry name" value="greA"/>
    <property type="match status" value="1"/>
</dbReference>
<evidence type="ECO:0000256" key="8">
    <source>
        <dbReference type="HAMAP-Rule" id="MF_00105"/>
    </source>
</evidence>
<dbReference type="PROSITE" id="PS00829">
    <property type="entry name" value="GREAB_1"/>
    <property type="match status" value="1"/>
</dbReference>
<keyword evidence="4 8" id="KW-0238">DNA-binding</keyword>
<evidence type="ECO:0000259" key="11">
    <source>
        <dbReference type="Pfam" id="PF03449"/>
    </source>
</evidence>
<dbReference type="SUPFAM" id="SSF54534">
    <property type="entry name" value="FKBP-like"/>
    <property type="match status" value="1"/>
</dbReference>
<dbReference type="GO" id="GO:0032784">
    <property type="term" value="P:regulation of DNA-templated transcription elongation"/>
    <property type="evidence" value="ECO:0007669"/>
    <property type="project" value="UniProtKB-UniRule"/>
</dbReference>